<keyword evidence="4" id="KW-1133">Transmembrane helix</keyword>
<dbReference type="EMBL" id="BONX01000052">
    <property type="protein sequence ID" value="GIH00327.1"/>
    <property type="molecule type" value="Genomic_DNA"/>
</dbReference>
<accession>A0ABQ4F097</accession>
<evidence type="ECO:0000313" key="8">
    <source>
        <dbReference type="EMBL" id="GIH00327.1"/>
    </source>
</evidence>
<evidence type="ECO:0000259" key="7">
    <source>
        <dbReference type="Pfam" id="PF12696"/>
    </source>
</evidence>
<dbReference type="Proteomes" id="UP000621500">
    <property type="component" value="Unassembled WGS sequence"/>
</dbReference>
<feature type="region of interest" description="Disordered" evidence="6">
    <location>
        <begin position="376"/>
        <end position="419"/>
    </location>
</feature>
<keyword evidence="2" id="KW-1003">Cell membrane</keyword>
<dbReference type="InterPro" id="IPR051539">
    <property type="entry name" value="T4SS-coupling_protein"/>
</dbReference>
<keyword evidence="5" id="KW-0472">Membrane</keyword>
<comment type="caution">
    <text evidence="8">The sequence shown here is derived from an EMBL/GenBank/DDBJ whole genome shotgun (WGS) entry which is preliminary data.</text>
</comment>
<evidence type="ECO:0000256" key="6">
    <source>
        <dbReference type="SAM" id="MobiDB-lite"/>
    </source>
</evidence>
<dbReference type="RefSeq" id="WP_239313676.1">
    <property type="nucleotide sequence ID" value="NZ_BAAAZQ010000022.1"/>
</dbReference>
<evidence type="ECO:0000256" key="2">
    <source>
        <dbReference type="ARBA" id="ARBA00022475"/>
    </source>
</evidence>
<dbReference type="Pfam" id="PF12696">
    <property type="entry name" value="TraG-D_C"/>
    <property type="match status" value="1"/>
</dbReference>
<evidence type="ECO:0000313" key="9">
    <source>
        <dbReference type="Proteomes" id="UP000621500"/>
    </source>
</evidence>
<proteinExistence type="predicted"/>
<sequence>MRSAWPAIPSFDVRPRANVFLGWNHLGGYTRFWSAPEDSVGIVGPPRYGKTSGLIVPSVLGWNGPVVVTSTRGDILQFTGNRRRAIATPHGGNVRVYDPFGSEYPEHSLRWSPLAGCADPAVCYRRVAAMTAVAGKGIEGGGDHWRAGGAGILRAYFHAAALSGRPLADVRRWLARQEVRDPVAILRLSDSTATMWADDLEAVQLLGDRERGSFFSVARNCLEATAEPTVLRSCAATDLDIDHFLTSRSALFLIGPSHYQQAIAPLVVALVDSIAQRAAELAARRPGGRLDPPLLLALDEVANIAPLQSLPSLVSEGGGRGIVTMWAVQSLAQLRARYGVEQQAAILAATTAKLIFGGMSNSQDLSNVSAWAGEQRETNASYQNPSRTQRVQAETGTAGGGLGRLPDPGNGDWGRSAHTSTSVGSLYRPALPVQMIQMLPPGHAWLFYRSDEPRQVETRPAGLIPEFAALKGYAP</sequence>
<evidence type="ECO:0000256" key="3">
    <source>
        <dbReference type="ARBA" id="ARBA00022692"/>
    </source>
</evidence>
<keyword evidence="9" id="KW-1185">Reference proteome</keyword>
<feature type="domain" description="TraD/TraG TraM recognition site" evidence="7">
    <location>
        <begin position="293"/>
        <end position="396"/>
    </location>
</feature>
<protein>
    <submittedName>
        <fullName evidence="8">Conjugal transfer protein TraG</fullName>
    </submittedName>
</protein>
<name>A0ABQ4F097_9ACTN</name>
<evidence type="ECO:0000256" key="1">
    <source>
        <dbReference type="ARBA" id="ARBA00004651"/>
    </source>
</evidence>
<dbReference type="InterPro" id="IPR027417">
    <property type="entry name" value="P-loop_NTPase"/>
</dbReference>
<gene>
    <name evidence="8" type="ORF">Pma05_68990</name>
</gene>
<dbReference type="CDD" id="cd01127">
    <property type="entry name" value="TrwB_TraG_TraD_VirD4"/>
    <property type="match status" value="1"/>
</dbReference>
<dbReference type="PANTHER" id="PTHR37937:SF1">
    <property type="entry name" value="CONJUGATIVE TRANSFER: DNA TRANSPORT"/>
    <property type="match status" value="1"/>
</dbReference>
<evidence type="ECO:0000256" key="4">
    <source>
        <dbReference type="ARBA" id="ARBA00022989"/>
    </source>
</evidence>
<comment type="subcellular location">
    <subcellularLocation>
        <location evidence="1">Cell membrane</location>
        <topology evidence="1">Multi-pass membrane protein</topology>
    </subcellularLocation>
</comment>
<dbReference type="PANTHER" id="PTHR37937">
    <property type="entry name" value="CONJUGATIVE TRANSFER: DNA TRANSPORT"/>
    <property type="match status" value="1"/>
</dbReference>
<keyword evidence="3" id="KW-0812">Transmembrane</keyword>
<reference evidence="8 9" key="1">
    <citation type="submission" date="2021-01" db="EMBL/GenBank/DDBJ databases">
        <title>Whole genome shotgun sequence of Plantactinospora mayteni NBRC 109088.</title>
        <authorList>
            <person name="Komaki H."/>
            <person name="Tamura T."/>
        </authorList>
    </citation>
    <scope>NUCLEOTIDE SEQUENCE [LARGE SCALE GENOMIC DNA]</scope>
    <source>
        <strain evidence="8 9">NBRC 109088</strain>
    </source>
</reference>
<feature type="compositionally biased region" description="Polar residues" evidence="6">
    <location>
        <begin position="378"/>
        <end position="395"/>
    </location>
</feature>
<organism evidence="8 9">
    <name type="scientific">Plantactinospora mayteni</name>
    <dbReference type="NCBI Taxonomy" id="566021"/>
    <lineage>
        <taxon>Bacteria</taxon>
        <taxon>Bacillati</taxon>
        <taxon>Actinomycetota</taxon>
        <taxon>Actinomycetes</taxon>
        <taxon>Micromonosporales</taxon>
        <taxon>Micromonosporaceae</taxon>
        <taxon>Plantactinospora</taxon>
    </lineage>
</organism>
<dbReference type="Gene3D" id="3.40.50.300">
    <property type="entry name" value="P-loop containing nucleotide triphosphate hydrolases"/>
    <property type="match status" value="1"/>
</dbReference>
<dbReference type="SUPFAM" id="SSF52540">
    <property type="entry name" value="P-loop containing nucleoside triphosphate hydrolases"/>
    <property type="match status" value="1"/>
</dbReference>
<dbReference type="InterPro" id="IPR032689">
    <property type="entry name" value="TraG-D_C"/>
</dbReference>
<evidence type="ECO:0000256" key="5">
    <source>
        <dbReference type="ARBA" id="ARBA00023136"/>
    </source>
</evidence>